<comment type="pathway">
    <text evidence="8">Cofactor biosynthesis; NAD(+) biosynthesis; quinolinate from L-kynurenine: step 3/3.</text>
</comment>
<evidence type="ECO:0000256" key="7">
    <source>
        <dbReference type="ARBA" id="ARBA00023004"/>
    </source>
</evidence>
<dbReference type="InterPro" id="IPR010329">
    <property type="entry name" value="3hydroanth_dOase"/>
</dbReference>
<dbReference type="CDD" id="cd02208">
    <property type="entry name" value="cupin_RmlC-like"/>
    <property type="match status" value="1"/>
</dbReference>
<evidence type="ECO:0000256" key="8">
    <source>
        <dbReference type="HAMAP-Rule" id="MF_03019"/>
    </source>
</evidence>
<dbReference type="GeneID" id="25906729"/>
<dbReference type="GO" id="GO:0034354">
    <property type="term" value="P:'de novo' NAD+ biosynthetic process from L-tryptophan"/>
    <property type="evidence" value="ECO:0007669"/>
    <property type="project" value="UniProtKB-UniRule"/>
</dbReference>
<keyword evidence="3 8" id="KW-0662">Pyridine nucleotide biosynthesis</keyword>
<dbReference type="GO" id="GO:0019805">
    <property type="term" value="P:quinolinate biosynthetic process"/>
    <property type="evidence" value="ECO:0007669"/>
    <property type="project" value="UniProtKB-UniRule"/>
</dbReference>
<dbReference type="InterPro" id="IPR011051">
    <property type="entry name" value="RmlC_Cupin_sf"/>
</dbReference>
<evidence type="ECO:0000256" key="6">
    <source>
        <dbReference type="ARBA" id="ARBA00023002"/>
    </source>
</evidence>
<dbReference type="eggNOG" id="KOG3995">
    <property type="taxonomic scope" value="Eukaryota"/>
</dbReference>
<keyword evidence="7" id="KW-0408">Iron</keyword>
<dbReference type="AlphaFoldDB" id="A0A0L0FY18"/>
<protein>
    <recommendedName>
        <fullName evidence="8">3-hydroxyanthranilate 3,4-dioxygenase</fullName>
        <ecNumber evidence="8">1.13.11.6</ecNumber>
    </recommendedName>
    <alternativeName>
        <fullName evidence="8">3-hydroxyanthranilate oxygenase</fullName>
        <shortName evidence="8">3-HAO</shortName>
    </alternativeName>
    <alternativeName>
        <fullName evidence="8">3-hydroxyanthranilic acid dioxygenase</fullName>
        <shortName evidence="8">HAD</shortName>
    </alternativeName>
</protein>
<keyword evidence="5 8" id="KW-0223">Dioxygenase</keyword>
<comment type="cofactor">
    <cofactor evidence="1">
        <name>Fe(2+)</name>
        <dbReference type="ChEBI" id="CHEBI:29033"/>
    </cofactor>
</comment>
<dbReference type="GO" id="GO:0006569">
    <property type="term" value="P:L-tryptophan catabolic process"/>
    <property type="evidence" value="ECO:0007669"/>
    <property type="project" value="UniProtKB-UniRule"/>
</dbReference>
<dbReference type="GO" id="GO:0005737">
    <property type="term" value="C:cytoplasm"/>
    <property type="evidence" value="ECO:0007669"/>
    <property type="project" value="UniProtKB-SubCell"/>
</dbReference>
<dbReference type="UniPathway" id="UPA00253">
    <property type="reaction ID" value="UER00330"/>
</dbReference>
<comment type="function">
    <text evidence="2 8">Catalyzes the oxidative ring opening of 3-hydroxyanthranilate to 2-amino-3-carboxymuconate semialdehyde, which spontaneously cyclizes to quinolinate.</text>
</comment>
<evidence type="ECO:0000313" key="10">
    <source>
        <dbReference type="Proteomes" id="UP000054560"/>
    </source>
</evidence>
<gene>
    <name evidence="9" type="ORF">SARC_06225</name>
</gene>
<dbReference type="Proteomes" id="UP000054560">
    <property type="component" value="Unassembled WGS sequence"/>
</dbReference>
<dbReference type="InterPro" id="IPR014710">
    <property type="entry name" value="RmlC-like_jellyroll"/>
</dbReference>
<proteinExistence type="inferred from homology"/>
<evidence type="ECO:0000256" key="1">
    <source>
        <dbReference type="ARBA" id="ARBA00001954"/>
    </source>
</evidence>
<dbReference type="SUPFAM" id="SSF51182">
    <property type="entry name" value="RmlC-like cupins"/>
    <property type="match status" value="2"/>
</dbReference>
<dbReference type="STRING" id="667725.A0A0L0FY18"/>
<keyword evidence="8" id="KW-0963">Cytoplasm</keyword>
<comment type="similarity">
    <text evidence="8">Belongs to the 3-HAO family.</text>
</comment>
<dbReference type="EC" id="1.13.11.6" evidence="8"/>
<evidence type="ECO:0000256" key="4">
    <source>
        <dbReference type="ARBA" id="ARBA00022723"/>
    </source>
</evidence>
<dbReference type="GO" id="GO:0008198">
    <property type="term" value="F:ferrous iron binding"/>
    <property type="evidence" value="ECO:0007669"/>
    <property type="project" value="UniProtKB-UniRule"/>
</dbReference>
<keyword evidence="6 8" id="KW-0560">Oxidoreductase</keyword>
<evidence type="ECO:0000313" key="9">
    <source>
        <dbReference type="EMBL" id="KNC81456.1"/>
    </source>
</evidence>
<keyword evidence="10" id="KW-1185">Reference proteome</keyword>
<dbReference type="EMBL" id="KQ242032">
    <property type="protein sequence ID" value="KNC81456.1"/>
    <property type="molecule type" value="Genomic_DNA"/>
</dbReference>
<comment type="subcellular location">
    <subcellularLocation>
        <location evidence="8">Cytoplasm</location>
    </subcellularLocation>
</comment>
<dbReference type="OrthoDB" id="204928at2759"/>
<organism evidence="9 10">
    <name type="scientific">Sphaeroforma arctica JP610</name>
    <dbReference type="NCBI Taxonomy" id="667725"/>
    <lineage>
        <taxon>Eukaryota</taxon>
        <taxon>Ichthyosporea</taxon>
        <taxon>Ichthyophonida</taxon>
        <taxon>Sphaeroforma</taxon>
    </lineage>
</organism>
<accession>A0A0L0FY18</accession>
<dbReference type="CDD" id="cd06123">
    <property type="entry name" value="cupin_HAO"/>
    <property type="match status" value="1"/>
</dbReference>
<name>A0A0L0FY18_9EUKA</name>
<dbReference type="PANTHER" id="PTHR15497:SF1">
    <property type="entry name" value="3-HYDROXYANTHRANILATE 3,4-DIOXYGENASE"/>
    <property type="match status" value="1"/>
</dbReference>
<evidence type="ECO:0000256" key="3">
    <source>
        <dbReference type="ARBA" id="ARBA00022642"/>
    </source>
</evidence>
<dbReference type="GO" id="GO:0043420">
    <property type="term" value="P:anthranilate metabolic process"/>
    <property type="evidence" value="ECO:0007669"/>
    <property type="project" value="UniProtKB-UniRule"/>
</dbReference>
<sequence>MESVQNVEQWREDNKELFVPPVCNKLMHKKQLSIMFVGGPNTRTDFHLDESSEFFYQVKGNMELPTIQNGQRKVVRINEGQVFLLKSRVPHSPQRPETGSFGLVVERSREDDEMDGLRWYTDFEKCDEILWERYFHCGDLGRDLVPVVNDYTQSEQCRTGKPNAESIVSNPPLKQDFTTELPDPFMLSDWLEEHKAELAKGASLNLFPNHPDKEGNVRVEGGQAEFTREAVDYETWVYQLKGEVTVVLDGQDTTILAEGECGVIPSGKQPTYKRPEGSIGLTVQLNPKGNK</sequence>
<dbReference type="PANTHER" id="PTHR15497">
    <property type="entry name" value="3-HYDROXYANTHRANILATE 3,4-DIOXYGENASE"/>
    <property type="match status" value="1"/>
</dbReference>
<dbReference type="Gene3D" id="2.60.120.10">
    <property type="entry name" value="Jelly Rolls"/>
    <property type="match status" value="1"/>
</dbReference>
<evidence type="ECO:0000256" key="5">
    <source>
        <dbReference type="ARBA" id="ARBA00022964"/>
    </source>
</evidence>
<comment type="catalytic activity">
    <reaction evidence="8">
        <text>3-hydroxyanthranilate + O2 = (2Z,4Z)-2-amino-3-carboxymuconate 6-semialdehyde</text>
        <dbReference type="Rhea" id="RHEA:17953"/>
        <dbReference type="ChEBI" id="CHEBI:15379"/>
        <dbReference type="ChEBI" id="CHEBI:36559"/>
        <dbReference type="ChEBI" id="CHEBI:77612"/>
        <dbReference type="EC" id="1.13.11.6"/>
    </reaction>
</comment>
<dbReference type="RefSeq" id="XP_014155358.1">
    <property type="nucleotide sequence ID" value="XM_014299883.1"/>
</dbReference>
<dbReference type="HAMAP" id="MF_00825">
    <property type="entry name" value="3_HAO"/>
    <property type="match status" value="1"/>
</dbReference>
<evidence type="ECO:0000256" key="2">
    <source>
        <dbReference type="ARBA" id="ARBA00002752"/>
    </source>
</evidence>
<keyword evidence="4" id="KW-0479">Metal-binding</keyword>
<reference evidence="9 10" key="1">
    <citation type="submission" date="2011-02" db="EMBL/GenBank/DDBJ databases">
        <title>The Genome Sequence of Sphaeroforma arctica JP610.</title>
        <authorList>
            <consortium name="The Broad Institute Genome Sequencing Platform"/>
            <person name="Russ C."/>
            <person name="Cuomo C."/>
            <person name="Young S.K."/>
            <person name="Zeng Q."/>
            <person name="Gargeya S."/>
            <person name="Alvarado L."/>
            <person name="Berlin A."/>
            <person name="Chapman S.B."/>
            <person name="Chen Z."/>
            <person name="Freedman E."/>
            <person name="Gellesch M."/>
            <person name="Goldberg J."/>
            <person name="Griggs A."/>
            <person name="Gujja S."/>
            <person name="Heilman E."/>
            <person name="Heiman D."/>
            <person name="Howarth C."/>
            <person name="Mehta T."/>
            <person name="Neiman D."/>
            <person name="Pearson M."/>
            <person name="Roberts A."/>
            <person name="Saif S."/>
            <person name="Shea T."/>
            <person name="Shenoy N."/>
            <person name="Sisk P."/>
            <person name="Stolte C."/>
            <person name="Sykes S."/>
            <person name="White J."/>
            <person name="Yandava C."/>
            <person name="Burger G."/>
            <person name="Gray M.W."/>
            <person name="Holland P.W.H."/>
            <person name="King N."/>
            <person name="Lang F.B.F."/>
            <person name="Roger A.J."/>
            <person name="Ruiz-Trillo I."/>
            <person name="Haas B."/>
            <person name="Nusbaum C."/>
            <person name="Birren B."/>
        </authorList>
    </citation>
    <scope>NUCLEOTIDE SEQUENCE [LARGE SCALE GENOMIC DNA]</scope>
    <source>
        <strain evidence="9 10">JP610</strain>
    </source>
</reference>
<dbReference type="GO" id="GO:0000334">
    <property type="term" value="F:3-hydroxyanthranilate 3,4-dioxygenase activity"/>
    <property type="evidence" value="ECO:0007669"/>
    <property type="project" value="UniProtKB-UniRule"/>
</dbReference>
<dbReference type="NCBIfam" id="TIGR03037">
    <property type="entry name" value="anthran_nbaC"/>
    <property type="match status" value="1"/>
</dbReference>
<dbReference type="Pfam" id="PF06052">
    <property type="entry name" value="3-HAO"/>
    <property type="match status" value="1"/>
</dbReference>